<gene>
    <name evidence="2" type="ORF">T459_27145</name>
</gene>
<proteinExistence type="predicted"/>
<sequence length="144" mass="16246">MALSLHFQQLFHSPTTFPSQPKPPTTLLTTLKLPPTPSLPLLAIAQNASLSNIDKVVLPLQLKREMMPKHVAVIMDGNRRWAKMRGFPVALGYEAGIRAVRKLIELCGNWGIGVLTLFAFSSDNWLRPKVTSYEFLLFTFRRNT</sequence>
<dbReference type="Pfam" id="PF01255">
    <property type="entry name" value="Prenyltransf"/>
    <property type="match status" value="1"/>
</dbReference>
<dbReference type="Gene3D" id="3.40.1180.10">
    <property type="entry name" value="Decaprenyl diphosphate synthase-like"/>
    <property type="match status" value="1"/>
</dbReference>
<comment type="caution">
    <text evidence="2">The sequence shown here is derived from an EMBL/GenBank/DDBJ whole genome shotgun (WGS) entry which is preliminary data.</text>
</comment>
<reference evidence="2 3" key="1">
    <citation type="journal article" date="2014" name="Nat. Genet.">
        <title>Genome sequence of the hot pepper provides insights into the evolution of pungency in Capsicum species.</title>
        <authorList>
            <person name="Kim S."/>
            <person name="Park M."/>
            <person name="Yeom S.I."/>
            <person name="Kim Y.M."/>
            <person name="Lee J.M."/>
            <person name="Lee H.A."/>
            <person name="Seo E."/>
            <person name="Choi J."/>
            <person name="Cheong K."/>
            <person name="Kim K.T."/>
            <person name="Jung K."/>
            <person name="Lee G.W."/>
            <person name="Oh S.K."/>
            <person name="Bae C."/>
            <person name="Kim S.B."/>
            <person name="Lee H.Y."/>
            <person name="Kim S.Y."/>
            <person name="Kim M.S."/>
            <person name="Kang B.C."/>
            <person name="Jo Y.D."/>
            <person name="Yang H.B."/>
            <person name="Jeong H.J."/>
            <person name="Kang W.H."/>
            <person name="Kwon J.K."/>
            <person name="Shin C."/>
            <person name="Lim J.Y."/>
            <person name="Park J.H."/>
            <person name="Huh J.H."/>
            <person name="Kim J.S."/>
            <person name="Kim B.D."/>
            <person name="Cohen O."/>
            <person name="Paran I."/>
            <person name="Suh M.C."/>
            <person name="Lee S.B."/>
            <person name="Kim Y.K."/>
            <person name="Shin Y."/>
            <person name="Noh S.J."/>
            <person name="Park J."/>
            <person name="Seo Y.S."/>
            <person name="Kwon S.Y."/>
            <person name="Kim H.A."/>
            <person name="Park J.M."/>
            <person name="Kim H.J."/>
            <person name="Choi S.B."/>
            <person name="Bosland P.W."/>
            <person name="Reeves G."/>
            <person name="Jo S.H."/>
            <person name="Lee B.W."/>
            <person name="Cho H.T."/>
            <person name="Choi H.S."/>
            <person name="Lee M.S."/>
            <person name="Yu Y."/>
            <person name="Do Choi Y."/>
            <person name="Park B.S."/>
            <person name="van Deynze A."/>
            <person name="Ashrafi H."/>
            <person name="Hill T."/>
            <person name="Kim W.T."/>
            <person name="Pai H.S."/>
            <person name="Ahn H.K."/>
            <person name="Yeam I."/>
            <person name="Giovannoni J.J."/>
            <person name="Rose J.K."/>
            <person name="Sorensen I."/>
            <person name="Lee S.J."/>
            <person name="Kim R.W."/>
            <person name="Choi I.Y."/>
            <person name="Choi B.S."/>
            <person name="Lim J.S."/>
            <person name="Lee Y.H."/>
            <person name="Choi D."/>
        </authorList>
    </citation>
    <scope>NUCLEOTIDE SEQUENCE [LARGE SCALE GENOMIC DNA]</scope>
    <source>
        <strain evidence="3">cv. CM334</strain>
    </source>
</reference>
<organism evidence="2 3">
    <name type="scientific">Capsicum annuum</name>
    <name type="common">Capsicum pepper</name>
    <dbReference type="NCBI Taxonomy" id="4072"/>
    <lineage>
        <taxon>Eukaryota</taxon>
        <taxon>Viridiplantae</taxon>
        <taxon>Streptophyta</taxon>
        <taxon>Embryophyta</taxon>
        <taxon>Tracheophyta</taxon>
        <taxon>Spermatophyta</taxon>
        <taxon>Magnoliopsida</taxon>
        <taxon>eudicotyledons</taxon>
        <taxon>Gunneridae</taxon>
        <taxon>Pentapetalae</taxon>
        <taxon>asterids</taxon>
        <taxon>lamiids</taxon>
        <taxon>Solanales</taxon>
        <taxon>Solanaceae</taxon>
        <taxon>Solanoideae</taxon>
        <taxon>Capsiceae</taxon>
        <taxon>Capsicum</taxon>
    </lineage>
</organism>
<keyword evidence="3" id="KW-1185">Reference proteome</keyword>
<evidence type="ECO:0000313" key="2">
    <source>
        <dbReference type="EMBL" id="PHT67658.1"/>
    </source>
</evidence>
<dbReference type="OMA" id="YNWGISA"/>
<dbReference type="GO" id="GO:0016765">
    <property type="term" value="F:transferase activity, transferring alkyl or aryl (other than methyl) groups"/>
    <property type="evidence" value="ECO:0007669"/>
    <property type="project" value="InterPro"/>
</dbReference>
<dbReference type="EMBL" id="AYRZ02000011">
    <property type="protein sequence ID" value="PHT67658.1"/>
    <property type="molecule type" value="Genomic_DNA"/>
</dbReference>
<evidence type="ECO:0000256" key="1">
    <source>
        <dbReference type="ARBA" id="ARBA00022679"/>
    </source>
</evidence>
<dbReference type="Gramene" id="PHT67658">
    <property type="protein sequence ID" value="PHT67658"/>
    <property type="gene ID" value="T459_27145"/>
</dbReference>
<dbReference type="AlphaFoldDB" id="A0A2G2YD34"/>
<dbReference type="InterPro" id="IPR036424">
    <property type="entry name" value="UPP_synth-like_sf"/>
</dbReference>
<reference evidence="2 3" key="2">
    <citation type="journal article" date="2017" name="Genome Biol.">
        <title>New reference genome sequences of hot pepper reveal the massive evolution of plant disease-resistance genes by retroduplication.</title>
        <authorList>
            <person name="Kim S."/>
            <person name="Park J."/>
            <person name="Yeom S.I."/>
            <person name="Kim Y.M."/>
            <person name="Seo E."/>
            <person name="Kim K.T."/>
            <person name="Kim M.S."/>
            <person name="Lee J.M."/>
            <person name="Cheong K."/>
            <person name="Shin H.S."/>
            <person name="Kim S.B."/>
            <person name="Han K."/>
            <person name="Lee J."/>
            <person name="Park M."/>
            <person name="Lee H.A."/>
            <person name="Lee H.Y."/>
            <person name="Lee Y."/>
            <person name="Oh S."/>
            <person name="Lee J.H."/>
            <person name="Choi E."/>
            <person name="Choi E."/>
            <person name="Lee S.E."/>
            <person name="Jeon J."/>
            <person name="Kim H."/>
            <person name="Choi G."/>
            <person name="Song H."/>
            <person name="Lee J."/>
            <person name="Lee S.C."/>
            <person name="Kwon J.K."/>
            <person name="Lee H.Y."/>
            <person name="Koo N."/>
            <person name="Hong Y."/>
            <person name="Kim R.W."/>
            <person name="Kang W.H."/>
            <person name="Huh J.H."/>
            <person name="Kang B.C."/>
            <person name="Yang T.J."/>
            <person name="Lee Y.H."/>
            <person name="Bennetzen J.L."/>
            <person name="Choi D."/>
        </authorList>
    </citation>
    <scope>NUCLEOTIDE SEQUENCE [LARGE SCALE GENOMIC DNA]</scope>
    <source>
        <strain evidence="3">cv. CM334</strain>
    </source>
</reference>
<protein>
    <submittedName>
        <fullName evidence="2">Isoprenyl transferase 1</fullName>
    </submittedName>
</protein>
<dbReference type="PANTHER" id="PTHR10291">
    <property type="entry name" value="DEHYDRODOLICHYL DIPHOSPHATE SYNTHASE FAMILY MEMBER"/>
    <property type="match status" value="1"/>
</dbReference>
<keyword evidence="1 2" id="KW-0808">Transferase</keyword>
<evidence type="ECO:0000313" key="3">
    <source>
        <dbReference type="Proteomes" id="UP000222542"/>
    </source>
</evidence>
<dbReference type="Proteomes" id="UP000222542">
    <property type="component" value="Unassembled WGS sequence"/>
</dbReference>
<dbReference type="STRING" id="4072.A0A2G2YD34"/>
<dbReference type="PANTHER" id="PTHR10291:SF46">
    <property type="entry name" value="CIS-PRENYLTRANSFERASE 4, CHLOROPLASTIC"/>
    <property type="match status" value="1"/>
</dbReference>
<name>A0A2G2YD34_CAPAN</name>
<dbReference type="InterPro" id="IPR001441">
    <property type="entry name" value="UPP_synth-like"/>
</dbReference>
<dbReference type="SUPFAM" id="SSF64005">
    <property type="entry name" value="Undecaprenyl diphosphate synthase"/>
    <property type="match status" value="1"/>
</dbReference>
<accession>A0A2G2YD34</accession>